<dbReference type="InterPro" id="IPR011008">
    <property type="entry name" value="Dimeric_a/b-barrel"/>
</dbReference>
<dbReference type="PANTHER" id="PTHR30521">
    <property type="entry name" value="DEFERROCHELATASE/PEROXIDASE"/>
    <property type="match status" value="1"/>
</dbReference>
<keyword evidence="4" id="KW-0560">Oxidoreductase</keyword>
<keyword evidence="3" id="KW-0479">Metal-binding</keyword>
<proteinExistence type="predicted"/>
<gene>
    <name evidence="6" type="ORF">QWZ15_00150</name>
</gene>
<dbReference type="GO" id="GO:0004601">
    <property type="term" value="F:peroxidase activity"/>
    <property type="evidence" value="ECO:0007669"/>
    <property type="project" value="UniProtKB-KW"/>
</dbReference>
<dbReference type="Proteomes" id="UP001236663">
    <property type="component" value="Unassembled WGS sequence"/>
</dbReference>
<dbReference type="RefSeq" id="WP_163385811.1">
    <property type="nucleotide sequence ID" value="NZ_JAUFQS010000001.1"/>
</dbReference>
<keyword evidence="5" id="KW-0408">Iron</keyword>
<dbReference type="PANTHER" id="PTHR30521:SF5">
    <property type="entry name" value="BLR4509 PROTEIN"/>
    <property type="match status" value="1"/>
</dbReference>
<dbReference type="PROSITE" id="PS51404">
    <property type="entry name" value="DYP_PEROXIDASE"/>
    <property type="match status" value="1"/>
</dbReference>
<keyword evidence="2 6" id="KW-0575">Peroxidase</keyword>
<reference evidence="7" key="1">
    <citation type="journal article" date="2019" name="Int. J. Syst. Evol. Microbiol.">
        <title>The Global Catalogue of Microorganisms (GCM) 10K type strain sequencing project: providing services to taxonomists for standard genome sequencing and annotation.</title>
        <authorList>
            <consortium name="The Broad Institute Genomics Platform"/>
            <consortium name="The Broad Institute Genome Sequencing Center for Infectious Disease"/>
            <person name="Wu L."/>
            <person name="Ma J."/>
        </authorList>
    </citation>
    <scope>NUCLEOTIDE SEQUENCE [LARGE SCALE GENOMIC DNA]</scope>
    <source>
        <strain evidence="7">CECT 7706</strain>
    </source>
</reference>
<protein>
    <submittedName>
        <fullName evidence="6">Peroxidase</fullName>
    </submittedName>
</protein>
<comment type="caution">
    <text evidence="6">The sequence shown here is derived from an EMBL/GenBank/DDBJ whole genome shotgun (WGS) entry which is preliminary data.</text>
</comment>
<evidence type="ECO:0000256" key="3">
    <source>
        <dbReference type="ARBA" id="ARBA00022723"/>
    </source>
</evidence>
<keyword evidence="7" id="KW-1185">Reference proteome</keyword>
<evidence type="ECO:0000313" key="7">
    <source>
        <dbReference type="Proteomes" id="UP001236663"/>
    </source>
</evidence>
<comment type="cofactor">
    <cofactor evidence="1">
        <name>heme b</name>
        <dbReference type="ChEBI" id="CHEBI:60344"/>
    </cofactor>
</comment>
<sequence length="470" mass="53633">MNKLEKEDIQGLLIRGYGNLPSAKYLLYTGTQREQTLEFIRQLTPKITPASEKPANEAFHLAFTYEGLAFLELPAAVLDSFCREFKEGMAELHRQFVLGDTGENAPQHWDWGNESLHFILLVYGKDENQLNETLADIRQLSDATGITELHALPTGLLQGQKEHFGFRDDISRPIIRELLPDLPQEPDTTFPAGEFIMGYDNLYNELAPSPTVPPQMDPKNKLPEHRDNNNLKDLGKNGSYLVFRQMKQNVPTFWEYMKANSSDPSAAIGLASKMVGRWPDGSPLTLCPFQPDPSLSDANDFGYWEDDKAGLKCPIGSHIRRTNPRDHLVTEKSRKDSQEMAAKHRMLRKGRPYGPPLSPELDPEMIMQSPDDGQERGLHFICLVTDIRRQFEFVQNNWVNFHKFGGLENDADPVIGNHYQNERRKTDSFSIPEYPVRKVHPNLPNFTHIKGGAYFFFPGIRALQYLTDYE</sequence>
<dbReference type="EMBL" id="JAUFQS010000001">
    <property type="protein sequence ID" value="MDN3686222.1"/>
    <property type="molecule type" value="Genomic_DNA"/>
</dbReference>
<accession>A0ABT8C1J6</accession>
<evidence type="ECO:0000313" key="6">
    <source>
        <dbReference type="EMBL" id="MDN3686222.1"/>
    </source>
</evidence>
<evidence type="ECO:0000256" key="1">
    <source>
        <dbReference type="ARBA" id="ARBA00001970"/>
    </source>
</evidence>
<name>A0ABT8C1J6_9BACT</name>
<dbReference type="InterPro" id="IPR006314">
    <property type="entry name" value="Dyp_peroxidase"/>
</dbReference>
<organism evidence="6 7">
    <name type="scientific">Cyclobacterium jeungdonense</name>
    <dbReference type="NCBI Taxonomy" id="708087"/>
    <lineage>
        <taxon>Bacteria</taxon>
        <taxon>Pseudomonadati</taxon>
        <taxon>Bacteroidota</taxon>
        <taxon>Cytophagia</taxon>
        <taxon>Cytophagales</taxon>
        <taxon>Cyclobacteriaceae</taxon>
        <taxon>Cyclobacterium</taxon>
    </lineage>
</organism>
<evidence type="ECO:0000256" key="2">
    <source>
        <dbReference type="ARBA" id="ARBA00022559"/>
    </source>
</evidence>
<dbReference type="SUPFAM" id="SSF54909">
    <property type="entry name" value="Dimeric alpha+beta barrel"/>
    <property type="match status" value="1"/>
</dbReference>
<evidence type="ECO:0000256" key="4">
    <source>
        <dbReference type="ARBA" id="ARBA00023002"/>
    </source>
</evidence>
<evidence type="ECO:0000256" key="5">
    <source>
        <dbReference type="ARBA" id="ARBA00023004"/>
    </source>
</evidence>